<organism evidence="16 17">
    <name type="scientific">Moniliophthora roreri (strain MCA 2997)</name>
    <name type="common">Cocoa frosty pod rot fungus</name>
    <name type="synonym">Crinipellis roreri</name>
    <dbReference type="NCBI Taxonomy" id="1381753"/>
    <lineage>
        <taxon>Eukaryota</taxon>
        <taxon>Fungi</taxon>
        <taxon>Dikarya</taxon>
        <taxon>Basidiomycota</taxon>
        <taxon>Agaricomycotina</taxon>
        <taxon>Agaricomycetes</taxon>
        <taxon>Agaricomycetidae</taxon>
        <taxon>Agaricales</taxon>
        <taxon>Marasmiineae</taxon>
        <taxon>Marasmiaceae</taxon>
        <taxon>Moniliophthora</taxon>
    </lineage>
</organism>
<evidence type="ECO:0000256" key="11">
    <source>
        <dbReference type="ARBA" id="ARBA00023033"/>
    </source>
</evidence>
<evidence type="ECO:0000256" key="13">
    <source>
        <dbReference type="ARBA" id="ARBA00023180"/>
    </source>
</evidence>
<dbReference type="AlphaFoldDB" id="V2X8H2"/>
<keyword evidence="6" id="KW-0812">Transmembrane</keyword>
<evidence type="ECO:0000256" key="7">
    <source>
        <dbReference type="ARBA" id="ARBA00022723"/>
    </source>
</evidence>
<evidence type="ECO:0000256" key="8">
    <source>
        <dbReference type="ARBA" id="ARBA00022989"/>
    </source>
</evidence>
<dbReference type="GO" id="GO:0016705">
    <property type="term" value="F:oxidoreductase activity, acting on paired donors, with incorporation or reduction of molecular oxygen"/>
    <property type="evidence" value="ECO:0007669"/>
    <property type="project" value="InterPro"/>
</dbReference>
<evidence type="ECO:0000256" key="14">
    <source>
        <dbReference type="PIRSR" id="PIRSR602401-1"/>
    </source>
</evidence>
<accession>V2X8H2</accession>
<evidence type="ECO:0000256" key="12">
    <source>
        <dbReference type="ARBA" id="ARBA00023136"/>
    </source>
</evidence>
<evidence type="ECO:0000256" key="4">
    <source>
        <dbReference type="ARBA" id="ARBA00010617"/>
    </source>
</evidence>
<dbReference type="SUPFAM" id="SSF48264">
    <property type="entry name" value="Cytochrome P450"/>
    <property type="match status" value="1"/>
</dbReference>
<dbReference type="PANTHER" id="PTHR46300:SF2">
    <property type="entry name" value="CYTOCHROME P450 MONOOXYGENASE ALNH-RELATED"/>
    <property type="match status" value="1"/>
</dbReference>
<comment type="similarity">
    <text evidence="4 15">Belongs to the cytochrome P450 family.</text>
</comment>
<dbReference type="KEGG" id="mrr:Moror_7891"/>
<dbReference type="InterPro" id="IPR002401">
    <property type="entry name" value="Cyt_P450_E_grp-I"/>
</dbReference>
<name>V2X8H2_MONRO</name>
<evidence type="ECO:0000256" key="3">
    <source>
        <dbReference type="ARBA" id="ARBA00005179"/>
    </source>
</evidence>
<dbReference type="EMBL" id="AWSO01000484">
    <property type="protein sequence ID" value="ESK90047.1"/>
    <property type="molecule type" value="Genomic_DNA"/>
</dbReference>
<comment type="subcellular location">
    <subcellularLocation>
        <location evidence="2">Membrane</location>
        <topology evidence="2">Single-pass membrane protein</topology>
    </subcellularLocation>
</comment>
<keyword evidence="8" id="KW-1133">Transmembrane helix</keyword>
<sequence>MFPFWPEFNFALSTTALLLLALLAIKLLKIGQREEFLPPGPPTVPVLGNLHVFPLESPHLKFAEWARQYGDLISLKMGPGTVVVINSMEAAKELMEKRSATTSGRPKNHMIDKITDGLSLSLVQYSDTWRTLRKAARAILTPKAVHSHLPIQRAEACQTMYDFLKSPENFFNHIGRYSNSVIMSILFGKRCPRYESVESTAFFDAAEAFNHALSPSVPPVDLFPFLDYLPERWAWWKRLAREVKKMQHDLYFGLVDECEKRMQRGEHNGSFMEILLSKQKELDLNREMIGHLGGVLLEGATETTTSALRRIVLFLAAFPDAQRKAQEEIDRVIGHERSPILEDFKDLPYIQALIKETHRFYPTNPLALPHAALADEEYRSPRTNEPLIIPKGATIFVNTYAIYHDPDYFDEPETFLPERYLNSEYGTKPGADVSAFRDNLAFGYGRRVCPGIPVAENSLALNTMNFVWAFDFKLAKEDMNVNLVDRFFEKKGLVSMTLPFKCHIQPRNTNVSNIIEREYREAVETFIKFEKDLAPADKQWVDDLRKNL</sequence>
<keyword evidence="17" id="KW-1185">Reference proteome</keyword>
<keyword evidence="13" id="KW-0325">Glycoprotein</keyword>
<protein>
    <submittedName>
        <fullName evidence="16">Tpa: cytochrome</fullName>
    </submittedName>
</protein>
<dbReference type="Pfam" id="PF00067">
    <property type="entry name" value="p450"/>
    <property type="match status" value="1"/>
</dbReference>
<keyword evidence="9 15" id="KW-0560">Oxidoreductase</keyword>
<evidence type="ECO:0000313" key="17">
    <source>
        <dbReference type="Proteomes" id="UP000017559"/>
    </source>
</evidence>
<evidence type="ECO:0000256" key="5">
    <source>
        <dbReference type="ARBA" id="ARBA00022617"/>
    </source>
</evidence>
<dbReference type="GO" id="GO:0005506">
    <property type="term" value="F:iron ion binding"/>
    <property type="evidence" value="ECO:0007669"/>
    <property type="project" value="InterPro"/>
</dbReference>
<keyword evidence="12" id="KW-0472">Membrane</keyword>
<comment type="pathway">
    <text evidence="3">Secondary metabolite biosynthesis.</text>
</comment>
<evidence type="ECO:0000256" key="9">
    <source>
        <dbReference type="ARBA" id="ARBA00023002"/>
    </source>
</evidence>
<dbReference type="InterPro" id="IPR036396">
    <property type="entry name" value="Cyt_P450_sf"/>
</dbReference>
<evidence type="ECO:0000313" key="16">
    <source>
        <dbReference type="EMBL" id="ESK90047.1"/>
    </source>
</evidence>
<comment type="cofactor">
    <cofactor evidence="1 14">
        <name>heme</name>
        <dbReference type="ChEBI" id="CHEBI:30413"/>
    </cofactor>
</comment>
<keyword evidence="7 14" id="KW-0479">Metal-binding</keyword>
<dbReference type="OrthoDB" id="1103324at2759"/>
<gene>
    <name evidence="16" type="ORF">Moror_7891</name>
</gene>
<dbReference type="CDD" id="cd11065">
    <property type="entry name" value="CYP64-like"/>
    <property type="match status" value="1"/>
</dbReference>
<dbReference type="PANTHER" id="PTHR46300">
    <property type="entry name" value="P450, PUTATIVE (EUROFUNG)-RELATED-RELATED"/>
    <property type="match status" value="1"/>
</dbReference>
<keyword evidence="11 15" id="KW-0503">Monooxygenase</keyword>
<dbReference type="InterPro" id="IPR017972">
    <property type="entry name" value="Cyt_P450_CS"/>
</dbReference>
<evidence type="ECO:0000256" key="1">
    <source>
        <dbReference type="ARBA" id="ARBA00001971"/>
    </source>
</evidence>
<keyword evidence="5 14" id="KW-0349">Heme</keyword>
<evidence type="ECO:0000256" key="6">
    <source>
        <dbReference type="ARBA" id="ARBA00022692"/>
    </source>
</evidence>
<comment type="caution">
    <text evidence="16">The sequence shown here is derived from an EMBL/GenBank/DDBJ whole genome shotgun (WGS) entry which is preliminary data.</text>
</comment>
<proteinExistence type="inferred from homology"/>
<dbReference type="InterPro" id="IPR050364">
    <property type="entry name" value="Cytochrome_P450_fung"/>
</dbReference>
<feature type="binding site" description="axial binding residue" evidence="14">
    <location>
        <position position="449"/>
    </location>
    <ligand>
        <name>heme</name>
        <dbReference type="ChEBI" id="CHEBI:30413"/>
    </ligand>
    <ligandPart>
        <name>Fe</name>
        <dbReference type="ChEBI" id="CHEBI:18248"/>
    </ligandPart>
</feature>
<dbReference type="GO" id="GO:0016020">
    <property type="term" value="C:membrane"/>
    <property type="evidence" value="ECO:0007669"/>
    <property type="project" value="UniProtKB-SubCell"/>
</dbReference>
<dbReference type="Gene3D" id="1.10.630.10">
    <property type="entry name" value="Cytochrome P450"/>
    <property type="match status" value="1"/>
</dbReference>
<dbReference type="Proteomes" id="UP000017559">
    <property type="component" value="Unassembled WGS sequence"/>
</dbReference>
<keyword evidence="10 14" id="KW-0408">Iron</keyword>
<dbReference type="PRINTS" id="PR00385">
    <property type="entry name" value="P450"/>
</dbReference>
<dbReference type="HOGENOM" id="CLU_001570_2_1_1"/>
<evidence type="ECO:0000256" key="2">
    <source>
        <dbReference type="ARBA" id="ARBA00004167"/>
    </source>
</evidence>
<dbReference type="InterPro" id="IPR001128">
    <property type="entry name" value="Cyt_P450"/>
</dbReference>
<reference evidence="16 17" key="1">
    <citation type="journal article" date="2014" name="BMC Genomics">
        <title>Genome and secretome analysis of the hemibiotrophic fungal pathogen, Moniliophthora roreri, which causes frosty pod rot disease of cacao: mechanisms of the biotrophic and necrotrophic phases.</title>
        <authorList>
            <person name="Meinhardt L.W."/>
            <person name="Costa G.G.L."/>
            <person name="Thomazella D.P.T."/>
            <person name="Teixeira P.J.P.L."/>
            <person name="Carazzolle M.F."/>
            <person name="Schuster S.C."/>
            <person name="Carlson J.E."/>
            <person name="Guiltinan M.J."/>
            <person name="Mieczkowski P."/>
            <person name="Farmer A."/>
            <person name="Ramaraj T."/>
            <person name="Crozier J."/>
            <person name="Davis R.E."/>
            <person name="Shao J."/>
            <person name="Melnick R.L."/>
            <person name="Pereira G.A.G."/>
            <person name="Bailey B.A."/>
        </authorList>
    </citation>
    <scope>NUCLEOTIDE SEQUENCE [LARGE SCALE GENOMIC DNA]</scope>
    <source>
        <strain evidence="16 17">MCA 2997</strain>
    </source>
</reference>
<dbReference type="PRINTS" id="PR00463">
    <property type="entry name" value="EP450I"/>
</dbReference>
<dbReference type="GO" id="GO:0020037">
    <property type="term" value="F:heme binding"/>
    <property type="evidence" value="ECO:0007669"/>
    <property type="project" value="InterPro"/>
</dbReference>
<evidence type="ECO:0000256" key="10">
    <source>
        <dbReference type="ARBA" id="ARBA00023004"/>
    </source>
</evidence>
<dbReference type="PROSITE" id="PS00086">
    <property type="entry name" value="CYTOCHROME_P450"/>
    <property type="match status" value="1"/>
</dbReference>
<dbReference type="GO" id="GO:0004497">
    <property type="term" value="F:monooxygenase activity"/>
    <property type="evidence" value="ECO:0007669"/>
    <property type="project" value="UniProtKB-KW"/>
</dbReference>
<evidence type="ECO:0000256" key="15">
    <source>
        <dbReference type="RuleBase" id="RU000461"/>
    </source>
</evidence>